<evidence type="ECO:0000313" key="2">
    <source>
        <dbReference type="Ensembl" id="ENSEBUP00000011249.1"/>
    </source>
</evidence>
<reference evidence="2" key="1">
    <citation type="submission" date="2025-08" db="UniProtKB">
        <authorList>
            <consortium name="Ensembl"/>
        </authorList>
    </citation>
    <scope>IDENTIFICATION</scope>
</reference>
<dbReference type="PROSITE" id="PS50041">
    <property type="entry name" value="C_TYPE_LECTIN_2"/>
    <property type="match status" value="1"/>
</dbReference>
<dbReference type="OMA" id="FANRETW"/>
<dbReference type="Pfam" id="PF00059">
    <property type="entry name" value="Lectin_C"/>
    <property type="match status" value="1"/>
</dbReference>
<dbReference type="GO" id="GO:0007417">
    <property type="term" value="P:central nervous system development"/>
    <property type="evidence" value="ECO:0007669"/>
    <property type="project" value="TreeGrafter"/>
</dbReference>
<dbReference type="AlphaFoldDB" id="A0A8C4WU68"/>
<dbReference type="InterPro" id="IPR050691">
    <property type="entry name" value="Hyaluronan_bind_Proteoglycan"/>
</dbReference>
<evidence type="ECO:0000313" key="3">
    <source>
        <dbReference type="Proteomes" id="UP000694388"/>
    </source>
</evidence>
<feature type="domain" description="C-type lectin" evidence="1">
    <location>
        <begin position="23"/>
        <end position="100"/>
    </location>
</feature>
<dbReference type="Ensembl" id="ENSEBUT00000011815.1">
    <property type="protein sequence ID" value="ENSEBUP00000011249.1"/>
    <property type="gene ID" value="ENSEBUG00000007225.1"/>
</dbReference>
<evidence type="ECO:0000259" key="1">
    <source>
        <dbReference type="PROSITE" id="PS50041"/>
    </source>
</evidence>
<dbReference type="GO" id="GO:0010001">
    <property type="term" value="P:glial cell differentiation"/>
    <property type="evidence" value="ECO:0007669"/>
    <property type="project" value="TreeGrafter"/>
</dbReference>
<accession>A0A8C4WU68</accession>
<sequence length="100" mass="11698">MGFTVSSFGILYTVMCQSGWHKFRGQCYSHVSTWRTWQEAERHCVSCGAHLTSILYEGEQIFLKGRSICMSRLYFFGWIGLNDHMLKGHFLWTDGNYMVK</sequence>
<dbReference type="GO" id="GO:0045202">
    <property type="term" value="C:synapse"/>
    <property type="evidence" value="ECO:0007669"/>
    <property type="project" value="TreeGrafter"/>
</dbReference>
<proteinExistence type="predicted"/>
<reference evidence="2" key="2">
    <citation type="submission" date="2025-09" db="UniProtKB">
        <authorList>
            <consortium name="Ensembl"/>
        </authorList>
    </citation>
    <scope>IDENTIFICATION</scope>
</reference>
<dbReference type="PANTHER" id="PTHR22804:SF40">
    <property type="entry name" value="HYALURONAN AND PROTEOGLYCAN LINK PROTEIN 3"/>
    <property type="match status" value="1"/>
</dbReference>
<dbReference type="GO" id="GO:0072534">
    <property type="term" value="C:perineuronal net"/>
    <property type="evidence" value="ECO:0007669"/>
    <property type="project" value="TreeGrafter"/>
</dbReference>
<dbReference type="PANTHER" id="PTHR22804">
    <property type="entry name" value="AGGRECAN/VERSICAN PROTEOGLYCAN"/>
    <property type="match status" value="1"/>
</dbReference>
<dbReference type="Gene3D" id="3.10.100.10">
    <property type="entry name" value="Mannose-Binding Protein A, subunit A"/>
    <property type="match status" value="1"/>
</dbReference>
<protein>
    <recommendedName>
        <fullName evidence="1">C-type lectin domain-containing protein</fullName>
    </recommendedName>
</protein>
<keyword evidence="3" id="KW-1185">Reference proteome</keyword>
<dbReference type="GO" id="GO:0001501">
    <property type="term" value="P:skeletal system development"/>
    <property type="evidence" value="ECO:0007669"/>
    <property type="project" value="TreeGrafter"/>
</dbReference>
<dbReference type="GO" id="GO:0002052">
    <property type="term" value="P:positive regulation of neuroblast proliferation"/>
    <property type="evidence" value="ECO:0007669"/>
    <property type="project" value="TreeGrafter"/>
</dbReference>
<name>A0A8C4WU68_EPTBU</name>
<dbReference type="InterPro" id="IPR016187">
    <property type="entry name" value="CTDL_fold"/>
</dbReference>
<dbReference type="SUPFAM" id="SSF56436">
    <property type="entry name" value="C-type lectin-like"/>
    <property type="match status" value="1"/>
</dbReference>
<dbReference type="InterPro" id="IPR001304">
    <property type="entry name" value="C-type_lectin-like"/>
</dbReference>
<organism evidence="2 3">
    <name type="scientific">Eptatretus burgeri</name>
    <name type="common">Inshore hagfish</name>
    <dbReference type="NCBI Taxonomy" id="7764"/>
    <lineage>
        <taxon>Eukaryota</taxon>
        <taxon>Metazoa</taxon>
        <taxon>Chordata</taxon>
        <taxon>Craniata</taxon>
        <taxon>Vertebrata</taxon>
        <taxon>Cyclostomata</taxon>
        <taxon>Myxini</taxon>
        <taxon>Myxiniformes</taxon>
        <taxon>Myxinidae</taxon>
        <taxon>Eptatretinae</taxon>
        <taxon>Eptatretus</taxon>
    </lineage>
</organism>
<dbReference type="GO" id="GO:0005615">
    <property type="term" value="C:extracellular space"/>
    <property type="evidence" value="ECO:0007669"/>
    <property type="project" value="TreeGrafter"/>
</dbReference>
<dbReference type="Proteomes" id="UP000694388">
    <property type="component" value="Unplaced"/>
</dbReference>
<dbReference type="InterPro" id="IPR016186">
    <property type="entry name" value="C-type_lectin-like/link_sf"/>
</dbReference>